<protein>
    <submittedName>
        <fullName evidence="2">Helix-turn-helix domain-containing protein</fullName>
    </submittedName>
</protein>
<keyword evidence="3" id="KW-1185">Reference proteome</keyword>
<accession>A0ABV5P505</accession>
<dbReference type="RefSeq" id="WP_345406061.1">
    <property type="nucleotide sequence ID" value="NZ_BAAAXS010000001.1"/>
</dbReference>
<dbReference type="EMBL" id="JBHMCF010000061">
    <property type="protein sequence ID" value="MFB9477241.1"/>
    <property type="molecule type" value="Genomic_DNA"/>
</dbReference>
<dbReference type="InterPro" id="IPR011991">
    <property type="entry name" value="ArsR-like_HTH"/>
</dbReference>
<comment type="caution">
    <text evidence="2">The sequence shown here is derived from an EMBL/GenBank/DDBJ whole genome shotgun (WGS) entry which is preliminary data.</text>
</comment>
<dbReference type="SUPFAM" id="SSF46785">
    <property type="entry name" value="Winged helix' DNA-binding domain"/>
    <property type="match status" value="1"/>
</dbReference>
<dbReference type="Proteomes" id="UP001589568">
    <property type="component" value="Unassembled WGS sequence"/>
</dbReference>
<dbReference type="InterPro" id="IPR036390">
    <property type="entry name" value="WH_DNA-bd_sf"/>
</dbReference>
<dbReference type="SMART" id="SM00418">
    <property type="entry name" value="HTH_ARSR"/>
    <property type="match status" value="1"/>
</dbReference>
<gene>
    <name evidence="2" type="ORF">ACFFR3_47770</name>
</gene>
<evidence type="ECO:0000313" key="2">
    <source>
        <dbReference type="EMBL" id="MFB9477241.1"/>
    </source>
</evidence>
<organism evidence="2 3">
    <name type="scientific">Nonomuraea salmonea</name>
    <dbReference type="NCBI Taxonomy" id="46181"/>
    <lineage>
        <taxon>Bacteria</taxon>
        <taxon>Bacillati</taxon>
        <taxon>Actinomycetota</taxon>
        <taxon>Actinomycetes</taxon>
        <taxon>Streptosporangiales</taxon>
        <taxon>Streptosporangiaceae</taxon>
        <taxon>Nonomuraea</taxon>
    </lineage>
</organism>
<dbReference type="InterPro" id="IPR001845">
    <property type="entry name" value="HTH_ArsR_DNA-bd_dom"/>
</dbReference>
<name>A0ABV5P505_9ACTN</name>
<feature type="domain" description="HTH arsR-type" evidence="1">
    <location>
        <begin position="7"/>
        <end position="99"/>
    </location>
</feature>
<dbReference type="Gene3D" id="1.10.10.10">
    <property type="entry name" value="Winged helix-like DNA-binding domain superfamily/Winged helix DNA-binding domain"/>
    <property type="match status" value="1"/>
</dbReference>
<dbReference type="CDD" id="cd00090">
    <property type="entry name" value="HTH_ARSR"/>
    <property type="match status" value="1"/>
</dbReference>
<reference evidence="2 3" key="1">
    <citation type="submission" date="2024-09" db="EMBL/GenBank/DDBJ databases">
        <authorList>
            <person name="Sun Q."/>
            <person name="Mori K."/>
        </authorList>
    </citation>
    <scope>NUCLEOTIDE SEQUENCE [LARGE SCALE GENOMIC DNA]</scope>
    <source>
        <strain evidence="2 3">JCM 3324</strain>
    </source>
</reference>
<evidence type="ECO:0000313" key="3">
    <source>
        <dbReference type="Proteomes" id="UP001589568"/>
    </source>
</evidence>
<proteinExistence type="predicted"/>
<dbReference type="Pfam" id="PF12840">
    <property type="entry name" value="HTH_20"/>
    <property type="match status" value="1"/>
</dbReference>
<dbReference type="InterPro" id="IPR036388">
    <property type="entry name" value="WH-like_DNA-bd_sf"/>
</dbReference>
<sequence length="185" mass="21012">MEIKDPKAMRALAHPLRIRLLELLAIEGPATAARLAELVAESPSNCSFHLRVLAKFGYIERAPGQSRRDRPWRLVDIEQTWDAEQPDEDGRSAASELSQAFLEWETARMKAAVTAKVPEEWKGRLPGWGATLWLTPQEAEQLGHAFAQLIKPYVGRWQEPDARPAEGRPVRIFHNAYLLPEQEEQ</sequence>
<evidence type="ECO:0000259" key="1">
    <source>
        <dbReference type="SMART" id="SM00418"/>
    </source>
</evidence>